<evidence type="ECO:0000313" key="15">
    <source>
        <dbReference type="Proteomes" id="UP000192980"/>
    </source>
</evidence>
<evidence type="ECO:0000259" key="13">
    <source>
        <dbReference type="PROSITE" id="PS00794"/>
    </source>
</evidence>
<keyword evidence="15" id="KW-1185">Reference proteome</keyword>
<reference evidence="14 15" key="1">
    <citation type="submission" date="2017-04" db="EMBL/GenBank/DDBJ databases">
        <authorList>
            <person name="Afonso C.L."/>
            <person name="Miller P.J."/>
            <person name="Scott M.A."/>
            <person name="Spackman E."/>
            <person name="Goraichik I."/>
            <person name="Dimitrov K.M."/>
            <person name="Suarez D.L."/>
            <person name="Swayne D.E."/>
        </authorList>
    </citation>
    <scope>NUCLEOTIDE SEQUENCE [LARGE SCALE GENOMIC DNA]</scope>
    <source>
        <strain evidence="14 15">DSM 22418</strain>
    </source>
</reference>
<comment type="function">
    <text evidence="10">Catalyzes the transfer of pyrophosphate from adenosine triphosphate (ATP) to 6-hydroxymethyl-7,8-dihydropterin, an enzymatic step in folate biosynthesis pathway.</text>
</comment>
<evidence type="ECO:0000256" key="11">
    <source>
        <dbReference type="ARBA" id="ARBA00029766"/>
    </source>
</evidence>
<evidence type="ECO:0000256" key="5">
    <source>
        <dbReference type="ARBA" id="ARBA00022679"/>
    </source>
</evidence>
<dbReference type="GO" id="GO:0016301">
    <property type="term" value="F:kinase activity"/>
    <property type="evidence" value="ECO:0007669"/>
    <property type="project" value="UniProtKB-KW"/>
</dbReference>
<dbReference type="GO" id="GO:0046654">
    <property type="term" value="P:tetrahydrofolate biosynthetic process"/>
    <property type="evidence" value="ECO:0007669"/>
    <property type="project" value="UniProtKB-UniPathway"/>
</dbReference>
<evidence type="ECO:0000256" key="6">
    <source>
        <dbReference type="ARBA" id="ARBA00022741"/>
    </source>
</evidence>
<dbReference type="Pfam" id="PF01288">
    <property type="entry name" value="HPPK"/>
    <property type="match status" value="1"/>
</dbReference>
<evidence type="ECO:0000256" key="1">
    <source>
        <dbReference type="ARBA" id="ARBA00005051"/>
    </source>
</evidence>
<dbReference type="UniPathway" id="UPA00077">
    <property type="reaction ID" value="UER00155"/>
</dbReference>
<keyword evidence="9" id="KW-0289">Folate biosynthesis</keyword>
<keyword evidence="6" id="KW-0547">Nucleotide-binding</keyword>
<dbReference type="EMBL" id="FXAU01000001">
    <property type="protein sequence ID" value="SMG07143.1"/>
    <property type="molecule type" value="Genomic_DNA"/>
</dbReference>
<dbReference type="PANTHER" id="PTHR43071">
    <property type="entry name" value="2-AMINO-4-HYDROXY-6-HYDROXYMETHYLDIHYDROPTERIDINE PYROPHOSPHOKINASE"/>
    <property type="match status" value="1"/>
</dbReference>
<keyword evidence="5" id="KW-0808">Transferase</keyword>
<evidence type="ECO:0000313" key="14">
    <source>
        <dbReference type="EMBL" id="SMG07143.1"/>
    </source>
</evidence>
<organism evidence="14 15">
    <name type="scientific">Sphingobacterium psychroaquaticum</name>
    <dbReference type="NCBI Taxonomy" id="561061"/>
    <lineage>
        <taxon>Bacteria</taxon>
        <taxon>Pseudomonadati</taxon>
        <taxon>Bacteroidota</taxon>
        <taxon>Sphingobacteriia</taxon>
        <taxon>Sphingobacteriales</taxon>
        <taxon>Sphingobacteriaceae</taxon>
        <taxon>Sphingobacterium</taxon>
    </lineage>
</organism>
<evidence type="ECO:0000256" key="8">
    <source>
        <dbReference type="ARBA" id="ARBA00022840"/>
    </source>
</evidence>
<keyword evidence="7 14" id="KW-0418">Kinase</keyword>
<gene>
    <name evidence="14" type="ORF">SAMN05660862_0257</name>
</gene>
<protein>
    <recommendedName>
        <fullName evidence="4">2-amino-4-hydroxy-6-hydroxymethyldihydropteridine pyrophosphokinase</fullName>
        <ecNumber evidence="3">2.7.6.3</ecNumber>
    </recommendedName>
    <alternativeName>
        <fullName evidence="11">6-hydroxymethyl-7,8-dihydropterin pyrophosphokinase</fullName>
    </alternativeName>
    <alternativeName>
        <fullName evidence="12">7,8-dihydro-6-hydroxymethylpterin-pyrophosphokinase</fullName>
    </alternativeName>
</protein>
<feature type="domain" description="7,8-dihydro-6-hydroxymethylpterin-pyrophosphokinase" evidence="13">
    <location>
        <begin position="102"/>
        <end position="113"/>
    </location>
</feature>
<dbReference type="Gene3D" id="3.30.70.560">
    <property type="entry name" value="7,8-Dihydro-6-hydroxymethylpterin-pyrophosphokinase HPPK"/>
    <property type="match status" value="1"/>
</dbReference>
<name>A0A1X7HYM1_9SPHI</name>
<keyword evidence="8" id="KW-0067">ATP-binding</keyword>
<comment type="pathway">
    <text evidence="1">Cofactor biosynthesis; tetrahydrofolate biosynthesis; 2-amino-4-hydroxy-6-hydroxymethyl-7,8-dihydropteridine diphosphate from 7,8-dihydroneopterin triphosphate: step 4/4.</text>
</comment>
<dbReference type="EC" id="2.7.6.3" evidence="3"/>
<dbReference type="STRING" id="561061.SAMN05660862_0257"/>
<evidence type="ECO:0000256" key="9">
    <source>
        <dbReference type="ARBA" id="ARBA00022909"/>
    </source>
</evidence>
<dbReference type="GO" id="GO:0046656">
    <property type="term" value="P:folic acid biosynthetic process"/>
    <property type="evidence" value="ECO:0007669"/>
    <property type="project" value="UniProtKB-KW"/>
</dbReference>
<dbReference type="InterPro" id="IPR035907">
    <property type="entry name" value="Hppk_sf"/>
</dbReference>
<sequence length="176" mass="20257">MNYTKFYQYALHFCFMNKVILLLGANLGEPLLQLSSACVEISRRVGVIANKSNIYESEAWGVTDQPRFLNQALCIETELTPLEVLNEIQAIEILLGRLRLTKWGARTIDIDILYFNDLVYEDQRLIIPHPLLQERRFVLVPLNEIASEYIHPVLKTSNHDLLLSCIDPLKVNIHLP</sequence>
<evidence type="ECO:0000256" key="2">
    <source>
        <dbReference type="ARBA" id="ARBA00005810"/>
    </source>
</evidence>
<dbReference type="NCBIfam" id="TIGR01498">
    <property type="entry name" value="folK"/>
    <property type="match status" value="1"/>
</dbReference>
<evidence type="ECO:0000256" key="4">
    <source>
        <dbReference type="ARBA" id="ARBA00016218"/>
    </source>
</evidence>
<dbReference type="PROSITE" id="PS00794">
    <property type="entry name" value="HPPK"/>
    <property type="match status" value="1"/>
</dbReference>
<dbReference type="PANTHER" id="PTHR43071:SF1">
    <property type="entry name" value="2-AMINO-4-HYDROXY-6-HYDROXYMETHYLDIHYDROPTERIDINE PYROPHOSPHOKINASE"/>
    <property type="match status" value="1"/>
</dbReference>
<comment type="similarity">
    <text evidence="2">Belongs to the HPPK family.</text>
</comment>
<evidence type="ECO:0000256" key="12">
    <source>
        <dbReference type="ARBA" id="ARBA00033413"/>
    </source>
</evidence>
<dbReference type="AlphaFoldDB" id="A0A1X7HYM1"/>
<evidence type="ECO:0000256" key="7">
    <source>
        <dbReference type="ARBA" id="ARBA00022777"/>
    </source>
</evidence>
<dbReference type="Proteomes" id="UP000192980">
    <property type="component" value="Unassembled WGS sequence"/>
</dbReference>
<dbReference type="GO" id="GO:0005524">
    <property type="term" value="F:ATP binding"/>
    <property type="evidence" value="ECO:0007669"/>
    <property type="project" value="UniProtKB-KW"/>
</dbReference>
<dbReference type="GO" id="GO:0003848">
    <property type="term" value="F:2-amino-4-hydroxy-6-hydroxymethyldihydropteridine diphosphokinase activity"/>
    <property type="evidence" value="ECO:0007669"/>
    <property type="project" value="UniProtKB-EC"/>
</dbReference>
<accession>A0A1X7HYM1</accession>
<evidence type="ECO:0000256" key="10">
    <source>
        <dbReference type="ARBA" id="ARBA00029409"/>
    </source>
</evidence>
<dbReference type="InterPro" id="IPR000550">
    <property type="entry name" value="Hppk"/>
</dbReference>
<evidence type="ECO:0000256" key="3">
    <source>
        <dbReference type="ARBA" id="ARBA00013253"/>
    </source>
</evidence>
<dbReference type="SUPFAM" id="SSF55083">
    <property type="entry name" value="6-hydroxymethyl-7,8-dihydropterin pyrophosphokinase, HPPK"/>
    <property type="match status" value="1"/>
</dbReference>
<proteinExistence type="inferred from homology"/>
<dbReference type="CDD" id="cd00483">
    <property type="entry name" value="HPPK"/>
    <property type="match status" value="1"/>
</dbReference>